<evidence type="ECO:0000256" key="2">
    <source>
        <dbReference type="ARBA" id="ARBA00007543"/>
    </source>
</evidence>
<feature type="transmembrane region" description="Helical" evidence="12">
    <location>
        <begin position="115"/>
        <end position="137"/>
    </location>
</feature>
<accession>A0ABP4M0M4</accession>
<dbReference type="RefSeq" id="WP_344505835.1">
    <property type="nucleotide sequence ID" value="NZ_BAAAQD010000013.1"/>
</dbReference>
<keyword evidence="8" id="KW-0249">Electron transport</keyword>
<feature type="transmembrane region" description="Helical" evidence="12">
    <location>
        <begin position="195"/>
        <end position="216"/>
    </location>
</feature>
<dbReference type="PANTHER" id="PTHR43141">
    <property type="entry name" value="CYTOCHROME BD2 SUBUNIT II"/>
    <property type="match status" value="1"/>
</dbReference>
<keyword evidence="5" id="KW-0349">Heme</keyword>
<name>A0ABP4M0M4_9ACTN</name>
<dbReference type="Proteomes" id="UP001501470">
    <property type="component" value="Unassembled WGS sequence"/>
</dbReference>
<feature type="transmembrane region" description="Helical" evidence="12">
    <location>
        <begin position="157"/>
        <end position="183"/>
    </location>
</feature>
<feature type="transmembrane region" description="Helical" evidence="12">
    <location>
        <begin position="222"/>
        <end position="241"/>
    </location>
</feature>
<protein>
    <submittedName>
        <fullName evidence="13">Cytochrome d ubiquinol oxidase subunit II</fullName>
    </submittedName>
</protein>
<feature type="transmembrane region" description="Helical" evidence="12">
    <location>
        <begin position="297"/>
        <end position="320"/>
    </location>
</feature>
<dbReference type="NCBIfam" id="TIGR00203">
    <property type="entry name" value="cydB"/>
    <property type="match status" value="1"/>
</dbReference>
<evidence type="ECO:0000256" key="4">
    <source>
        <dbReference type="ARBA" id="ARBA00022475"/>
    </source>
</evidence>
<comment type="similarity">
    <text evidence="2">Belongs to the cytochrome ubiquinol oxidase subunit 2 family.</text>
</comment>
<proteinExistence type="inferred from homology"/>
<dbReference type="InterPro" id="IPR003317">
    <property type="entry name" value="Cyt-d_oxidase_su2"/>
</dbReference>
<evidence type="ECO:0000256" key="7">
    <source>
        <dbReference type="ARBA" id="ARBA00022723"/>
    </source>
</evidence>
<evidence type="ECO:0000256" key="9">
    <source>
        <dbReference type="ARBA" id="ARBA00022989"/>
    </source>
</evidence>
<feature type="transmembrane region" description="Helical" evidence="12">
    <location>
        <begin position="248"/>
        <end position="269"/>
    </location>
</feature>
<evidence type="ECO:0000256" key="11">
    <source>
        <dbReference type="ARBA" id="ARBA00023136"/>
    </source>
</evidence>
<dbReference type="PANTHER" id="PTHR43141:SF5">
    <property type="entry name" value="CYTOCHROME BD-I UBIQUINOL OXIDASE SUBUNIT 2"/>
    <property type="match status" value="1"/>
</dbReference>
<dbReference type="PIRSF" id="PIRSF000267">
    <property type="entry name" value="Cyt_oxidse_sub2"/>
    <property type="match status" value="1"/>
</dbReference>
<evidence type="ECO:0000256" key="5">
    <source>
        <dbReference type="ARBA" id="ARBA00022617"/>
    </source>
</evidence>
<keyword evidence="9 12" id="KW-1133">Transmembrane helix</keyword>
<evidence type="ECO:0000313" key="14">
    <source>
        <dbReference type="Proteomes" id="UP001501470"/>
    </source>
</evidence>
<comment type="caution">
    <text evidence="13">The sequence shown here is derived from an EMBL/GenBank/DDBJ whole genome shotgun (WGS) entry which is preliminary data.</text>
</comment>
<keyword evidence="11 12" id="KW-0472">Membrane</keyword>
<evidence type="ECO:0000256" key="8">
    <source>
        <dbReference type="ARBA" id="ARBA00022982"/>
    </source>
</evidence>
<keyword evidence="3" id="KW-0813">Transport</keyword>
<evidence type="ECO:0000256" key="12">
    <source>
        <dbReference type="SAM" id="Phobius"/>
    </source>
</evidence>
<sequence>MELTTVWFALIAVLWAGYFLLEGFDFGVGMLLPVLARDERERRLLINTIGPVWDGNEVWLLVAGGATFAAFPEWYATLFSGFYLPLLIILVALILRGLAFEYRGKVDSPQWRRRWDLCIIAGSFVPALLWGVAFGNIVRGVPITAEHEYAGTFFTLLNPYALLGGLTTLSLFALHGAVFLALKTDGDVRARAGRLAFRLSLPAVLLAASFLLWTQLTHDDAWGWALSGAAAAALIGAVVAARARREGWAFLATGATLVLAVAALFVTLFPDVMPTTLPGGDSLTVTNASSTPYTLKVMTWVAVCFTPIVLGYQSWTYWVFRRRLRVEHIPAAHP</sequence>
<feature type="transmembrane region" description="Helical" evidence="12">
    <location>
        <begin position="74"/>
        <end position="95"/>
    </location>
</feature>
<comment type="subcellular location">
    <subcellularLocation>
        <location evidence="1">Cell membrane</location>
        <topology evidence="1">Multi-pass membrane protein</topology>
    </subcellularLocation>
</comment>
<evidence type="ECO:0000313" key="13">
    <source>
        <dbReference type="EMBL" id="GAA1535207.1"/>
    </source>
</evidence>
<dbReference type="EMBL" id="BAAAQD010000013">
    <property type="protein sequence ID" value="GAA1535207.1"/>
    <property type="molecule type" value="Genomic_DNA"/>
</dbReference>
<dbReference type="Pfam" id="PF02322">
    <property type="entry name" value="Cyt_bd_oxida_II"/>
    <property type="match status" value="1"/>
</dbReference>
<organism evidence="13 14">
    <name type="scientific">Dactylosporangium maewongense</name>
    <dbReference type="NCBI Taxonomy" id="634393"/>
    <lineage>
        <taxon>Bacteria</taxon>
        <taxon>Bacillati</taxon>
        <taxon>Actinomycetota</taxon>
        <taxon>Actinomycetes</taxon>
        <taxon>Micromonosporales</taxon>
        <taxon>Micromonosporaceae</taxon>
        <taxon>Dactylosporangium</taxon>
    </lineage>
</organism>
<keyword evidence="4" id="KW-1003">Cell membrane</keyword>
<gene>
    <name evidence="13" type="primary">cydB_2</name>
    <name evidence="13" type="ORF">GCM10009827_061800</name>
</gene>
<evidence type="ECO:0000256" key="1">
    <source>
        <dbReference type="ARBA" id="ARBA00004651"/>
    </source>
</evidence>
<reference evidence="14" key="1">
    <citation type="journal article" date="2019" name="Int. J. Syst. Evol. Microbiol.">
        <title>The Global Catalogue of Microorganisms (GCM) 10K type strain sequencing project: providing services to taxonomists for standard genome sequencing and annotation.</title>
        <authorList>
            <consortium name="The Broad Institute Genomics Platform"/>
            <consortium name="The Broad Institute Genome Sequencing Center for Infectious Disease"/>
            <person name="Wu L."/>
            <person name="Ma J."/>
        </authorList>
    </citation>
    <scope>NUCLEOTIDE SEQUENCE [LARGE SCALE GENOMIC DNA]</scope>
    <source>
        <strain evidence="14">JCM 15933</strain>
    </source>
</reference>
<evidence type="ECO:0000256" key="10">
    <source>
        <dbReference type="ARBA" id="ARBA00023004"/>
    </source>
</evidence>
<keyword evidence="7" id="KW-0479">Metal-binding</keyword>
<keyword evidence="14" id="KW-1185">Reference proteome</keyword>
<feature type="transmembrane region" description="Helical" evidence="12">
    <location>
        <begin position="6"/>
        <end position="32"/>
    </location>
</feature>
<keyword evidence="6 12" id="KW-0812">Transmembrane</keyword>
<evidence type="ECO:0000256" key="6">
    <source>
        <dbReference type="ARBA" id="ARBA00022692"/>
    </source>
</evidence>
<evidence type="ECO:0000256" key="3">
    <source>
        <dbReference type="ARBA" id="ARBA00022448"/>
    </source>
</evidence>
<keyword evidence="10" id="KW-0408">Iron</keyword>